<dbReference type="GO" id="GO:0005829">
    <property type="term" value="C:cytosol"/>
    <property type="evidence" value="ECO:0007669"/>
    <property type="project" value="TreeGrafter"/>
</dbReference>
<proteinExistence type="predicted"/>
<keyword evidence="3" id="KW-1185">Reference proteome</keyword>
<gene>
    <name evidence="2" type="ORF">DMC30DRAFT_347924</name>
</gene>
<evidence type="ECO:0000313" key="3">
    <source>
        <dbReference type="Proteomes" id="UP000311382"/>
    </source>
</evidence>
<feature type="domain" description="DNA2/NAM7 helicase-like C-terminal" evidence="1">
    <location>
        <begin position="23"/>
        <end position="51"/>
    </location>
</feature>
<dbReference type="Proteomes" id="UP000311382">
    <property type="component" value="Unassembled WGS sequence"/>
</dbReference>
<comment type="caution">
    <text evidence="2">The sequence shown here is derived from an EMBL/GenBank/DDBJ whole genome shotgun (WGS) entry which is preliminary data.</text>
</comment>
<dbReference type="InterPro" id="IPR045055">
    <property type="entry name" value="DNA2/NAM7-like"/>
</dbReference>
<dbReference type="PANTHER" id="PTHR10887:SF322">
    <property type="entry name" value="HELICASE MOV-10"/>
    <property type="match status" value="1"/>
</dbReference>
<reference evidence="2 3" key="1">
    <citation type="submission" date="2019-03" db="EMBL/GenBank/DDBJ databases">
        <title>Rhodosporidium diobovatum UCD-FST 08-225 genome sequencing, assembly, and annotation.</title>
        <authorList>
            <person name="Fakankun I.U."/>
            <person name="Fristensky B."/>
            <person name="Levin D.B."/>
        </authorList>
    </citation>
    <scope>NUCLEOTIDE SEQUENCE [LARGE SCALE GENOMIC DNA]</scope>
    <source>
        <strain evidence="2 3">UCD-FST 08-225</strain>
    </source>
</reference>
<protein>
    <recommendedName>
        <fullName evidence="1">DNA2/NAM7 helicase-like C-terminal domain-containing protein</fullName>
    </recommendedName>
</protein>
<dbReference type="Gene3D" id="3.40.50.300">
    <property type="entry name" value="P-loop containing nucleotide triphosphate hydrolases"/>
    <property type="match status" value="1"/>
</dbReference>
<dbReference type="EMBL" id="SOZI01000016">
    <property type="protein sequence ID" value="TNY23066.1"/>
    <property type="molecule type" value="Genomic_DNA"/>
</dbReference>
<dbReference type="STRING" id="5288.A0A5C5G3C0"/>
<dbReference type="InterPro" id="IPR041679">
    <property type="entry name" value="DNA2/NAM7-like_C"/>
</dbReference>
<dbReference type="AlphaFoldDB" id="A0A5C5G3C0"/>
<organism evidence="2 3">
    <name type="scientific">Rhodotorula diobovata</name>
    <dbReference type="NCBI Taxonomy" id="5288"/>
    <lineage>
        <taxon>Eukaryota</taxon>
        <taxon>Fungi</taxon>
        <taxon>Dikarya</taxon>
        <taxon>Basidiomycota</taxon>
        <taxon>Pucciniomycotina</taxon>
        <taxon>Microbotryomycetes</taxon>
        <taxon>Sporidiobolales</taxon>
        <taxon>Sporidiobolaceae</taxon>
        <taxon>Rhodotorula</taxon>
    </lineage>
</organism>
<name>A0A5C5G3C0_9BASI</name>
<dbReference type="PANTHER" id="PTHR10887">
    <property type="entry name" value="DNA2/NAM7 HELICASE FAMILY"/>
    <property type="match status" value="1"/>
</dbReference>
<dbReference type="GO" id="GO:0035194">
    <property type="term" value="P:regulatory ncRNA-mediated post-transcriptional gene silencing"/>
    <property type="evidence" value="ECO:0007669"/>
    <property type="project" value="TreeGrafter"/>
</dbReference>
<evidence type="ECO:0000313" key="2">
    <source>
        <dbReference type="EMBL" id="TNY23066.1"/>
    </source>
</evidence>
<evidence type="ECO:0000259" key="1">
    <source>
        <dbReference type="Pfam" id="PF13087"/>
    </source>
</evidence>
<dbReference type="Pfam" id="PF13087">
    <property type="entry name" value="AAA_12"/>
    <property type="match status" value="1"/>
</dbReference>
<sequence>MEQQGGCSHPRRLVHYLEHAAISSLGFLSSPKRFNVAITRAASGLIVVGNADTLAVDPLWRIFLLYLHNNDTIIGESWDAEAARKVDFDIPQAAIKELEAKFDGLGVEDTSSLDKTEGSEEEEGW</sequence>
<accession>A0A5C5G3C0</accession>
<dbReference type="OrthoDB" id="6513042at2759"/>
<dbReference type="InterPro" id="IPR027417">
    <property type="entry name" value="P-loop_NTPase"/>
</dbReference>